<feature type="domain" description="Enoyl reductase (ER)" evidence="2">
    <location>
        <begin position="10"/>
        <end position="333"/>
    </location>
</feature>
<dbReference type="AlphaFoldDB" id="A0A7X0PFQ8"/>
<feature type="region of interest" description="Disordered" evidence="1">
    <location>
        <begin position="1"/>
        <end position="26"/>
    </location>
</feature>
<dbReference type="Proteomes" id="UP000575083">
    <property type="component" value="Unassembled WGS sequence"/>
</dbReference>
<dbReference type="InterPro" id="IPR013149">
    <property type="entry name" value="ADH-like_C"/>
</dbReference>
<dbReference type="InterPro" id="IPR020843">
    <property type="entry name" value="ER"/>
</dbReference>
<dbReference type="InterPro" id="IPR052711">
    <property type="entry name" value="Zinc_ADH-like"/>
</dbReference>
<proteinExistence type="predicted"/>
<name>A0A7X0PFQ8_9BURK</name>
<dbReference type="GO" id="GO:0016491">
    <property type="term" value="F:oxidoreductase activity"/>
    <property type="evidence" value="ECO:0007669"/>
    <property type="project" value="InterPro"/>
</dbReference>
<dbReference type="SUPFAM" id="SSF50129">
    <property type="entry name" value="GroES-like"/>
    <property type="match status" value="1"/>
</dbReference>
<keyword evidence="4" id="KW-1185">Reference proteome</keyword>
<evidence type="ECO:0000313" key="3">
    <source>
        <dbReference type="EMBL" id="MBB6561026.1"/>
    </source>
</evidence>
<accession>A0A7X0PFQ8</accession>
<protein>
    <submittedName>
        <fullName evidence="3">NADPH:quinone reductase-like Zn-dependent oxidoreductase</fullName>
    </submittedName>
</protein>
<organism evidence="3 4">
    <name type="scientific">Acidovorax soli</name>
    <dbReference type="NCBI Taxonomy" id="592050"/>
    <lineage>
        <taxon>Bacteria</taxon>
        <taxon>Pseudomonadati</taxon>
        <taxon>Pseudomonadota</taxon>
        <taxon>Betaproteobacteria</taxon>
        <taxon>Burkholderiales</taxon>
        <taxon>Comamonadaceae</taxon>
        <taxon>Acidovorax</taxon>
    </lineage>
</organism>
<dbReference type="EMBL" id="JACHLK010000007">
    <property type="protein sequence ID" value="MBB6561026.1"/>
    <property type="molecule type" value="Genomic_DNA"/>
</dbReference>
<evidence type="ECO:0000259" key="2">
    <source>
        <dbReference type="SMART" id="SM00829"/>
    </source>
</evidence>
<dbReference type="Gene3D" id="3.90.180.10">
    <property type="entry name" value="Medium-chain alcohol dehydrogenases, catalytic domain"/>
    <property type="match status" value="1"/>
</dbReference>
<dbReference type="PANTHER" id="PTHR45033">
    <property type="match status" value="1"/>
</dbReference>
<dbReference type="Gene3D" id="3.40.50.720">
    <property type="entry name" value="NAD(P)-binding Rossmann-like Domain"/>
    <property type="match status" value="1"/>
</dbReference>
<dbReference type="CDD" id="cd08276">
    <property type="entry name" value="MDR7"/>
    <property type="match status" value="1"/>
</dbReference>
<dbReference type="InterPro" id="IPR013154">
    <property type="entry name" value="ADH-like_N"/>
</dbReference>
<dbReference type="Pfam" id="PF00107">
    <property type="entry name" value="ADH_zinc_N"/>
    <property type="match status" value="1"/>
</dbReference>
<evidence type="ECO:0000313" key="4">
    <source>
        <dbReference type="Proteomes" id="UP000575083"/>
    </source>
</evidence>
<gene>
    <name evidence="3" type="ORF">HNP48_003714</name>
</gene>
<sequence>MKAFEIHGHGFGGLKPVQRPSPRPGPREVLVRMRAMALNYRDLEILLGHYHTPFAHPLVPLSDGVGEVLAVGEGVTRARPGDRVILSFWERWTDGAFHPADAGTQLGGPQDGVLAEELVASEDRIVVVPEALTDAQAASLPCAGTTAWHALVSAGGIRPGDTVLVQGTGGVSLFALQIARMSGARVIASSSSDGKLERARGLGACATVNYRRNPAWGEEVRRLTGGRGVDHVLEVGGPGSFAQSLQAIRPGGQINVIGYLGGTEGLVNPLDIFRRQATVRGIPVGSRRMLEDLVAAYAAGPIRPVVDRVFPWTGAAEALRYLQSGAHFGKIVLAV</sequence>
<dbReference type="Pfam" id="PF08240">
    <property type="entry name" value="ADH_N"/>
    <property type="match status" value="1"/>
</dbReference>
<dbReference type="InterPro" id="IPR011032">
    <property type="entry name" value="GroES-like_sf"/>
</dbReference>
<dbReference type="SUPFAM" id="SSF51735">
    <property type="entry name" value="NAD(P)-binding Rossmann-fold domains"/>
    <property type="match status" value="1"/>
</dbReference>
<dbReference type="PANTHER" id="PTHR45033:SF2">
    <property type="entry name" value="ZINC-TYPE ALCOHOL DEHYDROGENASE-LIKE PROTEIN C1773.06C"/>
    <property type="match status" value="1"/>
</dbReference>
<dbReference type="SMART" id="SM00829">
    <property type="entry name" value="PKS_ER"/>
    <property type="match status" value="1"/>
</dbReference>
<comment type="caution">
    <text evidence="3">The sequence shown here is derived from an EMBL/GenBank/DDBJ whole genome shotgun (WGS) entry which is preliminary data.</text>
</comment>
<evidence type="ECO:0000256" key="1">
    <source>
        <dbReference type="SAM" id="MobiDB-lite"/>
    </source>
</evidence>
<dbReference type="InterPro" id="IPR036291">
    <property type="entry name" value="NAD(P)-bd_dom_sf"/>
</dbReference>
<reference evidence="3 4" key="1">
    <citation type="submission" date="2020-08" db="EMBL/GenBank/DDBJ databases">
        <title>Functional genomics of gut bacteria from endangered species of beetles.</title>
        <authorList>
            <person name="Carlos-Shanley C."/>
        </authorList>
    </citation>
    <scope>NUCLEOTIDE SEQUENCE [LARGE SCALE GENOMIC DNA]</scope>
    <source>
        <strain evidence="3 4">S00198</strain>
    </source>
</reference>
<dbReference type="RefSeq" id="WP_184859634.1">
    <property type="nucleotide sequence ID" value="NZ_JACHLK010000007.1"/>
</dbReference>